<name>M1V9Y1_CYAM1</name>
<proteinExistence type="predicted"/>
<sequence length="510" mass="56234">MQEWELPALVTPFRFGCVEDGLYRGAYPTLKNWRFLRRLQLRSIVTLSADAPTKDLREFCQNEKIRLWHWHADKFEDVPTLAPSTIASILFCLLDQRNQPLFIHCRDGGHNTGLVIMCLRRLQNWNLSVIFSEFCRYVKGSEIRLSESQYVESFKAEITLPSELPYWLWGGRRITRHPYLRLRYIDAASMNGTARVASSRPGPGPSRVPTPGDTSSWNASSMITCATTAAAATTAVVEGSPSSSATATEPRMPGASASSTVPGPGAAALIATSSASAPFDQPGRSRGQQDAQAALERTPLPPRTITTTTTIPAAAAEEEGAEEEEEAYPATSTDIQLQPGSVCANDASDALWFAATSTPVDSEPGHEAPQRALQPADLVGHSVPNTILLDNALQWSQMQGALQRALRPTEWDYILDGLVFGNRCADVFVDLVDSTSLRRLLRLPRSRTRDMEERERDDLTPRRSAKATPSRRHVLRTRAWRTLMPDSSHLDASSRGQSHLIEALALDQMG</sequence>
<feature type="compositionally biased region" description="Low complexity" evidence="4">
    <location>
        <begin position="266"/>
        <end position="277"/>
    </location>
</feature>
<dbReference type="GO" id="GO:0005737">
    <property type="term" value="C:cytoplasm"/>
    <property type="evidence" value="ECO:0007669"/>
    <property type="project" value="UniProtKB-SubCell"/>
</dbReference>
<accession>M1V9Y1</accession>
<dbReference type="Pfam" id="PF03162">
    <property type="entry name" value="Y_phosphatase2"/>
    <property type="match status" value="1"/>
</dbReference>
<dbReference type="SUPFAM" id="SSF52799">
    <property type="entry name" value="(Phosphotyrosine protein) phosphatases II"/>
    <property type="match status" value="1"/>
</dbReference>
<evidence type="ECO:0000256" key="2">
    <source>
        <dbReference type="ARBA" id="ARBA00022490"/>
    </source>
</evidence>
<dbReference type="FunFam" id="3.90.190.10:FF:000035">
    <property type="entry name" value="Tyrosine phosphatase, putative"/>
    <property type="match status" value="1"/>
</dbReference>
<evidence type="ECO:0000256" key="4">
    <source>
        <dbReference type="SAM" id="MobiDB-lite"/>
    </source>
</evidence>
<feature type="region of interest" description="Disordered" evidence="4">
    <location>
        <begin position="240"/>
        <end position="334"/>
    </location>
</feature>
<dbReference type="Gramene" id="CMA119CT">
    <property type="protein sequence ID" value="CMA119CT"/>
    <property type="gene ID" value="CMA119C"/>
</dbReference>
<dbReference type="RefSeq" id="XP_005535098.1">
    <property type="nucleotide sequence ID" value="XM_005535041.1"/>
</dbReference>
<feature type="region of interest" description="Disordered" evidence="4">
    <location>
        <begin position="194"/>
        <end position="219"/>
    </location>
</feature>
<dbReference type="GeneID" id="16992134"/>
<gene>
    <name evidence="5" type="ORF">CYME_CMA119C</name>
</gene>
<keyword evidence="2" id="KW-0963">Cytoplasm</keyword>
<dbReference type="GO" id="GO:0016791">
    <property type="term" value="F:phosphatase activity"/>
    <property type="evidence" value="ECO:0007669"/>
    <property type="project" value="TreeGrafter"/>
</dbReference>
<feature type="compositionally biased region" description="Basic residues" evidence="4">
    <location>
        <begin position="463"/>
        <end position="473"/>
    </location>
</feature>
<reference evidence="5 6" key="2">
    <citation type="journal article" date="2007" name="BMC Biol.">
        <title>A 100%-complete sequence reveals unusually simple genomic features in the hot-spring red alga Cyanidioschyzon merolae.</title>
        <authorList>
            <person name="Nozaki H."/>
            <person name="Takano H."/>
            <person name="Misumi O."/>
            <person name="Terasawa K."/>
            <person name="Matsuzaki M."/>
            <person name="Maruyama S."/>
            <person name="Nishida K."/>
            <person name="Yagisawa F."/>
            <person name="Yoshida Y."/>
            <person name="Fujiwara T."/>
            <person name="Takio S."/>
            <person name="Tamura K."/>
            <person name="Chung S.J."/>
            <person name="Nakamura S."/>
            <person name="Kuroiwa H."/>
            <person name="Tanaka K."/>
            <person name="Sato N."/>
            <person name="Kuroiwa T."/>
        </authorList>
    </citation>
    <scope>NUCLEOTIDE SEQUENCE [LARGE SCALE GENOMIC DNA]</scope>
    <source>
        <strain evidence="5 6">10D</strain>
    </source>
</reference>
<feature type="compositionally biased region" description="Basic and acidic residues" evidence="4">
    <location>
        <begin position="448"/>
        <end position="461"/>
    </location>
</feature>
<dbReference type="KEGG" id="cme:CYME_CMA119C"/>
<dbReference type="OrthoDB" id="6375174at2759"/>
<dbReference type="Gene3D" id="3.90.190.10">
    <property type="entry name" value="Protein tyrosine phosphatase superfamily"/>
    <property type="match status" value="1"/>
</dbReference>
<dbReference type="InterPro" id="IPR004861">
    <property type="entry name" value="Siw14-like"/>
</dbReference>
<evidence type="ECO:0000256" key="1">
    <source>
        <dbReference type="ARBA" id="ARBA00004496"/>
    </source>
</evidence>
<reference evidence="5 6" key="1">
    <citation type="journal article" date="2004" name="Nature">
        <title>Genome sequence of the ultrasmall unicellular red alga Cyanidioschyzon merolae 10D.</title>
        <authorList>
            <person name="Matsuzaki M."/>
            <person name="Misumi O."/>
            <person name="Shin-i T."/>
            <person name="Maruyama S."/>
            <person name="Takahara M."/>
            <person name="Miyagishima S."/>
            <person name="Mori T."/>
            <person name="Nishida K."/>
            <person name="Yagisawa F."/>
            <person name="Nishida K."/>
            <person name="Yoshida Y."/>
            <person name="Nishimura Y."/>
            <person name="Nakao S."/>
            <person name="Kobayashi T."/>
            <person name="Momoyama Y."/>
            <person name="Higashiyama T."/>
            <person name="Minoda A."/>
            <person name="Sano M."/>
            <person name="Nomoto H."/>
            <person name="Oishi K."/>
            <person name="Hayashi H."/>
            <person name="Ohta F."/>
            <person name="Nishizaka S."/>
            <person name="Haga S."/>
            <person name="Miura S."/>
            <person name="Morishita T."/>
            <person name="Kabeya Y."/>
            <person name="Terasawa K."/>
            <person name="Suzuki Y."/>
            <person name="Ishii Y."/>
            <person name="Asakawa S."/>
            <person name="Takano H."/>
            <person name="Ohta N."/>
            <person name="Kuroiwa H."/>
            <person name="Tanaka K."/>
            <person name="Shimizu N."/>
            <person name="Sugano S."/>
            <person name="Sato N."/>
            <person name="Nozaki H."/>
            <person name="Ogasawara N."/>
            <person name="Kohara Y."/>
            <person name="Kuroiwa T."/>
        </authorList>
    </citation>
    <scope>NUCLEOTIDE SEQUENCE [LARGE SCALE GENOMIC DNA]</scope>
    <source>
        <strain evidence="5 6">10D</strain>
    </source>
</reference>
<dbReference type="HOGENOM" id="CLU_534614_0_0_1"/>
<dbReference type="EMBL" id="AP006483">
    <property type="protein sequence ID" value="BAM78812.1"/>
    <property type="molecule type" value="Genomic_DNA"/>
</dbReference>
<dbReference type="Proteomes" id="UP000007014">
    <property type="component" value="Chromosome 1"/>
</dbReference>
<dbReference type="OMA" id="PRQIMAS"/>
<organism evidence="5 6">
    <name type="scientific">Cyanidioschyzon merolae (strain NIES-3377 / 10D)</name>
    <name type="common">Unicellular red alga</name>
    <dbReference type="NCBI Taxonomy" id="280699"/>
    <lineage>
        <taxon>Eukaryota</taxon>
        <taxon>Rhodophyta</taxon>
        <taxon>Bangiophyceae</taxon>
        <taxon>Cyanidiales</taxon>
        <taxon>Cyanidiaceae</taxon>
        <taxon>Cyanidioschyzon</taxon>
    </lineage>
</organism>
<evidence type="ECO:0000256" key="3">
    <source>
        <dbReference type="ARBA" id="ARBA00022801"/>
    </source>
</evidence>
<protein>
    <submittedName>
        <fullName evidence="5">Similar to oxidant-induced cell-cycle arrest Oca1p</fullName>
    </submittedName>
</protein>
<evidence type="ECO:0000313" key="6">
    <source>
        <dbReference type="Proteomes" id="UP000007014"/>
    </source>
</evidence>
<feature type="compositionally biased region" description="Acidic residues" evidence="4">
    <location>
        <begin position="316"/>
        <end position="327"/>
    </location>
</feature>
<keyword evidence="3" id="KW-0378">Hydrolase</keyword>
<dbReference type="PANTHER" id="PTHR31126:SF14">
    <property type="entry name" value="TYROSINE-PROTEIN PHOSPHATASE OCA6-RELATED"/>
    <property type="match status" value="1"/>
</dbReference>
<keyword evidence="6" id="KW-1185">Reference proteome</keyword>
<dbReference type="eggNOG" id="KOG1572">
    <property type="taxonomic scope" value="Eukaryota"/>
</dbReference>
<dbReference type="InterPro" id="IPR029021">
    <property type="entry name" value="Prot-tyrosine_phosphatase-like"/>
</dbReference>
<dbReference type="PANTHER" id="PTHR31126">
    <property type="entry name" value="TYROSINE-PROTEIN PHOSPHATASE"/>
    <property type="match status" value="1"/>
</dbReference>
<dbReference type="STRING" id="280699.M1V9Y1"/>
<comment type="subcellular location">
    <subcellularLocation>
        <location evidence="1">Cytoplasm</location>
    </subcellularLocation>
</comment>
<feature type="region of interest" description="Disordered" evidence="4">
    <location>
        <begin position="448"/>
        <end position="473"/>
    </location>
</feature>
<feature type="compositionally biased region" description="Low complexity" evidence="4">
    <location>
        <begin position="303"/>
        <end position="315"/>
    </location>
</feature>
<evidence type="ECO:0000313" key="5">
    <source>
        <dbReference type="EMBL" id="BAM78812.1"/>
    </source>
</evidence>
<dbReference type="AlphaFoldDB" id="M1V9Y1"/>